<gene>
    <name evidence="2" type="ORF">BCR33DRAFT_855680</name>
</gene>
<dbReference type="GO" id="GO:0006360">
    <property type="term" value="P:transcription by RNA polymerase I"/>
    <property type="evidence" value="ECO:0007669"/>
    <property type="project" value="InterPro"/>
</dbReference>
<feature type="region of interest" description="Disordered" evidence="1">
    <location>
        <begin position="552"/>
        <end position="616"/>
    </location>
</feature>
<keyword evidence="3" id="KW-1185">Reference proteome</keyword>
<evidence type="ECO:0000313" key="3">
    <source>
        <dbReference type="Proteomes" id="UP000193642"/>
    </source>
</evidence>
<dbReference type="InterPro" id="IPR039495">
    <property type="entry name" value="TAF1A"/>
</dbReference>
<feature type="compositionally biased region" description="Acidic residues" evidence="1">
    <location>
        <begin position="498"/>
        <end position="508"/>
    </location>
</feature>
<evidence type="ECO:0000313" key="2">
    <source>
        <dbReference type="EMBL" id="ORY35200.1"/>
    </source>
</evidence>
<comment type="caution">
    <text evidence="2">The sequence shown here is derived from an EMBL/GenBank/DDBJ whole genome shotgun (WGS) entry which is preliminary data.</text>
</comment>
<dbReference type="PANTHER" id="PTHR32122">
    <property type="entry name" value="TATA BOX-BINDING PROTEIN ASSOCIATED FACTOR RNA POLYMERASE I SUBUNIT A"/>
    <property type="match status" value="1"/>
</dbReference>
<protein>
    <submittedName>
        <fullName evidence="2">Uncharacterized protein</fullName>
    </submittedName>
</protein>
<name>A0A1Y2BKQ6_9FUNG</name>
<proteinExistence type="predicted"/>
<dbReference type="InterPro" id="IPR052669">
    <property type="entry name" value="SL1/TIF-IB_Component"/>
</dbReference>
<feature type="compositionally biased region" description="Acidic residues" evidence="1">
    <location>
        <begin position="552"/>
        <end position="576"/>
    </location>
</feature>
<feature type="region of interest" description="Disordered" evidence="1">
    <location>
        <begin position="1"/>
        <end position="30"/>
    </location>
</feature>
<dbReference type="EMBL" id="MCGO01000060">
    <property type="protein sequence ID" value="ORY35200.1"/>
    <property type="molecule type" value="Genomic_DNA"/>
</dbReference>
<dbReference type="STRING" id="329046.A0A1Y2BKQ6"/>
<dbReference type="PANTHER" id="PTHR32122:SF1">
    <property type="entry name" value="TATA BOX-BINDING PROTEIN-ASSOCIATED FACTOR RNA POLYMERASE I SUBUNIT A"/>
    <property type="match status" value="1"/>
</dbReference>
<dbReference type="Proteomes" id="UP000193642">
    <property type="component" value="Unassembled WGS sequence"/>
</dbReference>
<dbReference type="GO" id="GO:0000120">
    <property type="term" value="C:RNA polymerase I transcription regulator complex"/>
    <property type="evidence" value="ECO:0007669"/>
    <property type="project" value="InterPro"/>
</dbReference>
<dbReference type="AlphaFoldDB" id="A0A1Y2BKQ6"/>
<feature type="compositionally biased region" description="Acidic residues" evidence="1">
    <location>
        <begin position="659"/>
        <end position="673"/>
    </location>
</feature>
<evidence type="ECO:0000256" key="1">
    <source>
        <dbReference type="SAM" id="MobiDB-lite"/>
    </source>
</evidence>
<sequence length="696" mass="78579">MDLPLSQPSPPTAESNSSAAPPTLAKRKRKTVSRVGQESIEALVSTSCVSPLLRTLLLCGGAANVLNVFVNRKHVSKRDEMLDRFGRGWKGVLAVKLDSVKDELDQRRLINIMQLYMQRMKKVDRDLLLHFVMVHIHFGMLDEAFAILERFISLPPHSEDSVLVGYAGLLSFVLWRTQTERLRASASLTNNSQAYSYSLTQTTIDESDEENFTSSFYRSAISFFKQSLELPQGYENDMFISCYVKLLLMSEDLVRAEEVLLEFQKRNTLNPNSCRYLLEFYNMNPPPIFPVSLAQDLLHLDPLSEPSLALLPLLSHYQNTLSAPDLHIQVITLIAKRLDYDKTASDFPLWNTLVHHILSLRDVSPTADAPIWQDRRYWWIDLHCPCNNTPLNPSPLKAIALYLICGPHPRLQILYPQTTILSQDSTPFSFLIPPEIVYTAPISGVPTCLLTPPPKKRIRTGDRRVRIEKGFTEQEVRGHLGDLYGFGGTVEAGSSSSDSDDDGDDEAFWEPEGWAFSAEMRLRNGRRGPKARIYRERNVGVVQSRVSREIISEDDEYSEYVDESEEDEDDDDEDGEGGGGESGEGEGDEVEVNRVERVWFENVESSDDSEEESMQDLNGRARLMRHEAGCRAIWDGVEEVARWGAGVVTEGGVTSMSEGESDEEADSSDEEEEFDFNAVLKKVESKSFLDQRRGSW</sequence>
<dbReference type="OrthoDB" id="2159786at2759"/>
<accession>A0A1Y2BKQ6</accession>
<feature type="compositionally biased region" description="Acidic residues" evidence="1">
    <location>
        <begin position="604"/>
        <end position="614"/>
    </location>
</feature>
<feature type="region of interest" description="Disordered" evidence="1">
    <location>
        <begin position="487"/>
        <end position="508"/>
    </location>
</feature>
<reference evidence="2 3" key="1">
    <citation type="submission" date="2016-07" db="EMBL/GenBank/DDBJ databases">
        <title>Pervasive Adenine N6-methylation of Active Genes in Fungi.</title>
        <authorList>
            <consortium name="DOE Joint Genome Institute"/>
            <person name="Mondo S.J."/>
            <person name="Dannebaum R.O."/>
            <person name="Kuo R.C."/>
            <person name="Labutti K."/>
            <person name="Haridas S."/>
            <person name="Kuo A."/>
            <person name="Salamov A."/>
            <person name="Ahrendt S.R."/>
            <person name="Lipzen A."/>
            <person name="Sullivan W."/>
            <person name="Andreopoulos W.B."/>
            <person name="Clum A."/>
            <person name="Lindquist E."/>
            <person name="Daum C."/>
            <person name="Ramamoorthy G.K."/>
            <person name="Gryganskyi A."/>
            <person name="Culley D."/>
            <person name="Magnuson J.K."/>
            <person name="James T.Y."/>
            <person name="O'Malley M.A."/>
            <person name="Stajich J.E."/>
            <person name="Spatafora J.W."/>
            <person name="Visel A."/>
            <person name="Grigoriev I.V."/>
        </authorList>
    </citation>
    <scope>NUCLEOTIDE SEQUENCE [LARGE SCALE GENOMIC DNA]</scope>
    <source>
        <strain evidence="2 3">JEL800</strain>
    </source>
</reference>
<dbReference type="Pfam" id="PF14929">
    <property type="entry name" value="TAF1_subA"/>
    <property type="match status" value="1"/>
</dbReference>
<organism evidence="2 3">
    <name type="scientific">Rhizoclosmatium globosum</name>
    <dbReference type="NCBI Taxonomy" id="329046"/>
    <lineage>
        <taxon>Eukaryota</taxon>
        <taxon>Fungi</taxon>
        <taxon>Fungi incertae sedis</taxon>
        <taxon>Chytridiomycota</taxon>
        <taxon>Chytridiomycota incertae sedis</taxon>
        <taxon>Chytridiomycetes</taxon>
        <taxon>Chytridiales</taxon>
        <taxon>Chytriomycetaceae</taxon>
        <taxon>Rhizoclosmatium</taxon>
    </lineage>
</organism>
<feature type="region of interest" description="Disordered" evidence="1">
    <location>
        <begin position="651"/>
        <end position="673"/>
    </location>
</feature>